<protein>
    <recommendedName>
        <fullName evidence="1">KAP NTPase domain-containing protein</fullName>
    </recommendedName>
</protein>
<dbReference type="Pfam" id="PF07693">
    <property type="entry name" value="KAP_NTPase"/>
    <property type="match status" value="1"/>
</dbReference>
<gene>
    <name evidence="2" type="ORF">D7X12_17860</name>
</gene>
<dbReference type="RefSeq" id="WP_120626481.1">
    <property type="nucleotide sequence ID" value="NZ_RAWG01000103.1"/>
</dbReference>
<keyword evidence="3" id="KW-1185">Reference proteome</keyword>
<dbReference type="Proteomes" id="UP000273405">
    <property type="component" value="Unassembled WGS sequence"/>
</dbReference>
<organism evidence="2 3">
    <name type="scientific">Corallococcus sicarius</name>
    <dbReference type="NCBI Taxonomy" id="2316726"/>
    <lineage>
        <taxon>Bacteria</taxon>
        <taxon>Pseudomonadati</taxon>
        <taxon>Myxococcota</taxon>
        <taxon>Myxococcia</taxon>
        <taxon>Myxococcales</taxon>
        <taxon>Cystobacterineae</taxon>
        <taxon>Myxococcaceae</taxon>
        <taxon>Corallococcus</taxon>
    </lineage>
</organism>
<name>A0A3A8NCB1_9BACT</name>
<dbReference type="InterPro" id="IPR052754">
    <property type="entry name" value="NTPase_KAP_P-loop"/>
</dbReference>
<feature type="domain" description="KAP NTPase" evidence="1">
    <location>
        <begin position="25"/>
        <end position="332"/>
    </location>
</feature>
<dbReference type="SUPFAM" id="SSF52540">
    <property type="entry name" value="P-loop containing nucleoside triphosphate hydrolases"/>
    <property type="match status" value="1"/>
</dbReference>
<accession>A0A3A8NCB1</accession>
<dbReference type="InterPro" id="IPR027417">
    <property type="entry name" value="P-loop_NTPase"/>
</dbReference>
<evidence type="ECO:0000259" key="1">
    <source>
        <dbReference type="Pfam" id="PF07693"/>
    </source>
</evidence>
<evidence type="ECO:0000313" key="3">
    <source>
        <dbReference type="Proteomes" id="UP000273405"/>
    </source>
</evidence>
<dbReference type="OrthoDB" id="9806479at2"/>
<reference evidence="3" key="1">
    <citation type="submission" date="2018-09" db="EMBL/GenBank/DDBJ databases">
        <authorList>
            <person name="Livingstone P.G."/>
            <person name="Whitworth D.E."/>
        </authorList>
    </citation>
    <scope>NUCLEOTIDE SEQUENCE [LARGE SCALE GENOMIC DNA]</scope>
    <source>
        <strain evidence="3">CA040B</strain>
    </source>
</reference>
<dbReference type="PANTHER" id="PTHR22674:SF6">
    <property type="entry name" value="NTPASE KAP FAMILY P-LOOP DOMAIN-CONTAINING PROTEIN 1"/>
    <property type="match status" value="1"/>
</dbReference>
<dbReference type="Gene3D" id="3.40.50.300">
    <property type="entry name" value="P-loop containing nucleotide triphosphate hydrolases"/>
    <property type="match status" value="1"/>
</dbReference>
<dbReference type="AlphaFoldDB" id="A0A3A8NCB1"/>
<comment type="caution">
    <text evidence="2">The sequence shown here is derived from an EMBL/GenBank/DDBJ whole genome shotgun (WGS) entry which is preliminary data.</text>
</comment>
<dbReference type="InterPro" id="IPR011646">
    <property type="entry name" value="KAP_P-loop"/>
</dbReference>
<evidence type="ECO:0000313" key="2">
    <source>
        <dbReference type="EMBL" id="RKH41613.1"/>
    </source>
</evidence>
<sequence length="746" mass="83634">MTRPPLNPDQPPRKITDDKFDLADNFIPRLANITIKWPDEHGLVVGVFGQWGIGKTSILTMLSEYTSTHEDYKNTIIASFNPWFYSDTGALINSFFSTIAREFGKDKSPWKKKAIVGLKAMSSFLTIASKGISIFGASVDLERFKEAAEAASNAAGAAKESSDLIDALSNPDDGEQRLRKGREAVAEALTEFGNSGGRLLILIDDLDRLSKDDLLSIFRLIRTVKDLPYTTILLAMDEERVRDILKHSTSEGYGEDYLDKIIQIPIHIPLPDFRKMASLISTDLETTFSFLDHPLPSALNAQKHYLPDEIRLITQEVETPRDLARYINSVRTLLLAGPNPDLNLVDAALIETLRIFYPDIYDRVRRSSKFLTDPFLFDDNPETIATRETELLRIIRGGLTNEPRSNETSIRSIINCLFGDPTKRAFNFGKREAASRRSIRSPDYFGNYFRYSATKGRLSSKQVKEAFETISNCAKNQKASDIGNAIFMAFSDLNEETSRQFELEFSYKITQLNPGLVEKICRGAIASIPKFGTTREETPYRLVGYSLRFLATPLKHHSGPAAPGTTIELAVEAINSPLSINLAAKLLDTKVWAWATQEELERPSTAWLLRAQNELNNQSTFTQADPRAVEELINETRRRISALGEKSPLSVEDLQHLLVGSIKANPDNLPRILLSIANTPSDNPPVLISPTRNAAEAFRELLELLGEYEFIRPLLEKIPHDVWSKNNLHKVHADLEKIIATTAPET</sequence>
<dbReference type="EMBL" id="RAWG01000103">
    <property type="protein sequence ID" value="RKH41613.1"/>
    <property type="molecule type" value="Genomic_DNA"/>
</dbReference>
<proteinExistence type="predicted"/>
<dbReference type="PANTHER" id="PTHR22674">
    <property type="entry name" value="NTPASE, KAP FAMILY P-LOOP DOMAIN-CONTAINING 1"/>
    <property type="match status" value="1"/>
</dbReference>